<evidence type="ECO:0000313" key="1">
    <source>
        <dbReference type="EMBL" id="JAH89088.1"/>
    </source>
</evidence>
<sequence length="50" mass="6129">MANMANKAFCFKMMKFQNCFKIYIFDLRLYLKLYFCCSLCEMMSTERKET</sequence>
<protein>
    <submittedName>
        <fullName evidence="1">Uncharacterized protein</fullName>
    </submittedName>
</protein>
<name>A0A0E9WHX7_ANGAN</name>
<proteinExistence type="predicted"/>
<reference evidence="1" key="1">
    <citation type="submission" date="2014-11" db="EMBL/GenBank/DDBJ databases">
        <authorList>
            <person name="Amaro Gonzalez C."/>
        </authorList>
    </citation>
    <scope>NUCLEOTIDE SEQUENCE</scope>
</reference>
<reference evidence="1" key="2">
    <citation type="journal article" date="2015" name="Fish Shellfish Immunol.">
        <title>Early steps in the European eel (Anguilla anguilla)-Vibrio vulnificus interaction in the gills: Role of the RtxA13 toxin.</title>
        <authorList>
            <person name="Callol A."/>
            <person name="Pajuelo D."/>
            <person name="Ebbesson L."/>
            <person name="Teles M."/>
            <person name="MacKenzie S."/>
            <person name="Amaro C."/>
        </authorList>
    </citation>
    <scope>NUCLEOTIDE SEQUENCE</scope>
</reference>
<organism evidence="1">
    <name type="scientific">Anguilla anguilla</name>
    <name type="common">European freshwater eel</name>
    <name type="synonym">Muraena anguilla</name>
    <dbReference type="NCBI Taxonomy" id="7936"/>
    <lineage>
        <taxon>Eukaryota</taxon>
        <taxon>Metazoa</taxon>
        <taxon>Chordata</taxon>
        <taxon>Craniata</taxon>
        <taxon>Vertebrata</taxon>
        <taxon>Euteleostomi</taxon>
        <taxon>Actinopterygii</taxon>
        <taxon>Neopterygii</taxon>
        <taxon>Teleostei</taxon>
        <taxon>Anguilliformes</taxon>
        <taxon>Anguillidae</taxon>
        <taxon>Anguilla</taxon>
    </lineage>
</organism>
<accession>A0A0E9WHX7</accession>
<dbReference type="AlphaFoldDB" id="A0A0E9WHX7"/>
<dbReference type="EMBL" id="GBXM01019489">
    <property type="protein sequence ID" value="JAH89088.1"/>
    <property type="molecule type" value="Transcribed_RNA"/>
</dbReference>